<comment type="caution">
    <text evidence="1">The sequence shown here is derived from an EMBL/GenBank/DDBJ whole genome shotgun (WGS) entry which is preliminary data.</text>
</comment>
<name>A0AAV0GEC0_9ASTE</name>
<gene>
    <name evidence="1" type="ORF">CEPIT_LOCUS42427</name>
</gene>
<reference evidence="1" key="1">
    <citation type="submission" date="2022-07" db="EMBL/GenBank/DDBJ databases">
        <authorList>
            <person name="Macas J."/>
            <person name="Novak P."/>
            <person name="Neumann P."/>
        </authorList>
    </citation>
    <scope>NUCLEOTIDE SEQUENCE</scope>
</reference>
<proteinExistence type="predicted"/>
<sequence length="73" mass="8359">MSQFSSLDVSSQMVHRSSIVAKFILWDQSCEMSPFLPRSTLQIKLHSMHHAPIHLQPVLLKLLFRPTTCIAEL</sequence>
<dbReference type="Proteomes" id="UP001152523">
    <property type="component" value="Unassembled WGS sequence"/>
</dbReference>
<evidence type="ECO:0000313" key="2">
    <source>
        <dbReference type="Proteomes" id="UP001152523"/>
    </source>
</evidence>
<organism evidence="1 2">
    <name type="scientific">Cuscuta epithymum</name>
    <dbReference type="NCBI Taxonomy" id="186058"/>
    <lineage>
        <taxon>Eukaryota</taxon>
        <taxon>Viridiplantae</taxon>
        <taxon>Streptophyta</taxon>
        <taxon>Embryophyta</taxon>
        <taxon>Tracheophyta</taxon>
        <taxon>Spermatophyta</taxon>
        <taxon>Magnoliopsida</taxon>
        <taxon>eudicotyledons</taxon>
        <taxon>Gunneridae</taxon>
        <taxon>Pentapetalae</taxon>
        <taxon>asterids</taxon>
        <taxon>lamiids</taxon>
        <taxon>Solanales</taxon>
        <taxon>Convolvulaceae</taxon>
        <taxon>Cuscuteae</taxon>
        <taxon>Cuscuta</taxon>
        <taxon>Cuscuta subgen. Cuscuta</taxon>
    </lineage>
</organism>
<evidence type="ECO:0000313" key="1">
    <source>
        <dbReference type="EMBL" id="CAH9145716.1"/>
    </source>
</evidence>
<accession>A0AAV0GEC0</accession>
<dbReference type="AlphaFoldDB" id="A0AAV0GEC0"/>
<dbReference type="EMBL" id="CAMAPF010001084">
    <property type="protein sequence ID" value="CAH9145716.1"/>
    <property type="molecule type" value="Genomic_DNA"/>
</dbReference>
<feature type="non-terminal residue" evidence="1">
    <location>
        <position position="73"/>
    </location>
</feature>
<protein>
    <submittedName>
        <fullName evidence="1">Uncharacterized protein</fullName>
    </submittedName>
</protein>
<keyword evidence="2" id="KW-1185">Reference proteome</keyword>